<proteinExistence type="predicted"/>
<dbReference type="Gene3D" id="3.30.930.10">
    <property type="entry name" value="Bira Bifunctional Protein, Domain 2"/>
    <property type="match status" value="1"/>
</dbReference>
<dbReference type="AlphaFoldDB" id="A0A101EKD0"/>
<dbReference type="PATRIC" id="fig|172049.5.peg.1615"/>
<dbReference type="SUPFAM" id="SSF55681">
    <property type="entry name" value="Class II aaRS and biotin synthetases"/>
    <property type="match status" value="1"/>
</dbReference>
<organism evidence="1 2">
    <name type="scientific">Thermococcus sibiricus</name>
    <dbReference type="NCBI Taxonomy" id="172049"/>
    <lineage>
        <taxon>Archaea</taxon>
        <taxon>Methanobacteriati</taxon>
        <taxon>Methanobacteriota</taxon>
        <taxon>Thermococci</taxon>
        <taxon>Thermococcales</taxon>
        <taxon>Thermococcaceae</taxon>
        <taxon>Thermococcus</taxon>
    </lineage>
</organism>
<keyword evidence="1" id="KW-0436">Ligase</keyword>
<dbReference type="InterPro" id="IPR045864">
    <property type="entry name" value="aa-tRNA-synth_II/BPL/LPL"/>
</dbReference>
<dbReference type="EMBL" id="LGFD01000044">
    <property type="protein sequence ID" value="KUK16970.1"/>
    <property type="molecule type" value="Genomic_DNA"/>
</dbReference>
<accession>A0A101EKD0</accession>
<name>A0A101EKD0_9EURY</name>
<reference evidence="2" key="1">
    <citation type="journal article" date="2015" name="MBio">
        <title>Genome-Resolved Metagenomic Analysis Reveals Roles for Candidate Phyla and Other Microbial Community Members in Biogeochemical Transformations in Oil Reservoirs.</title>
        <authorList>
            <person name="Hu P."/>
            <person name="Tom L."/>
            <person name="Singh A."/>
            <person name="Thomas B.C."/>
            <person name="Baker B.J."/>
            <person name="Piceno Y.M."/>
            <person name="Andersen G.L."/>
            <person name="Banfield J.F."/>
        </authorList>
    </citation>
    <scope>NUCLEOTIDE SEQUENCE [LARGE SCALE GENOMIC DNA]</scope>
</reference>
<comment type="caution">
    <text evidence="1">The sequence shown here is derived from an EMBL/GenBank/DDBJ whole genome shotgun (WGS) entry which is preliminary data.</text>
</comment>
<evidence type="ECO:0000313" key="1">
    <source>
        <dbReference type="EMBL" id="KUK16970.1"/>
    </source>
</evidence>
<evidence type="ECO:0000313" key="2">
    <source>
        <dbReference type="Proteomes" id="UP000053911"/>
    </source>
</evidence>
<feature type="non-terminal residue" evidence="1">
    <location>
        <position position="94"/>
    </location>
</feature>
<keyword evidence="1" id="KW-0030">Aminoacyl-tRNA synthetase</keyword>
<sequence>MAPEFVILVMIMNAVQLVSRDIEKVIRVQTKVIDYMTDFFVKRGFKWLLPVMLSSITDPLWPDPAASKMRAPEIEAYGTKLKLMHSMILHKQFA</sequence>
<dbReference type="GO" id="GO:0004812">
    <property type="term" value="F:aminoacyl-tRNA ligase activity"/>
    <property type="evidence" value="ECO:0007669"/>
    <property type="project" value="UniProtKB-KW"/>
</dbReference>
<protein>
    <submittedName>
        <fullName evidence="1">Asparaginyl-tRNA synthetase-related protein</fullName>
    </submittedName>
</protein>
<gene>
    <name evidence="1" type="ORF">XD54_1750</name>
</gene>
<dbReference type="Proteomes" id="UP000053911">
    <property type="component" value="Unassembled WGS sequence"/>
</dbReference>